<protein>
    <recommendedName>
        <fullName evidence="5">Phosphatidylserine decarboxylase</fullName>
    </recommendedName>
</protein>
<evidence type="ECO:0000256" key="2">
    <source>
        <dbReference type="ARBA" id="ARBA00023239"/>
    </source>
</evidence>
<sequence length="394" mass="44358">MASVGMFLSKLAENPDFQSDIETAFNTVKSYNLKEFEIFGINTFPDWLKFIDNMIKWRPTENEGGSYVYMGLCLFYIILDEIAPTSSWAQNPIDPSTNPSNYTWLTKWIIGYAKEIGSWMDSPASLDKEYLKSFYNAPRYHMQDYEPWPGTFTTFNEFFRRPINPAVRPIASPNDQTVITNPADCTFSGFWPVDSNGEVTLKSIPWSINQLLNDLDEPYKNAFAGGCFTHSFLNTTDYHRQHAPCDGAVVQAKVIEGIASLQVIVVMDPVTKKPMLQMHRKLEGFQKISPEVLKTLPDDHPAKSAPQSHLDAPDQPGYQFLQARALVLIDNPVLGLVACMPIGMAQISSVVLSVDAGNYLTKGQEMSFFKFGGSDIVMVFQEKAKVQFTAKYNQ</sequence>
<dbReference type="HOGENOM" id="CLU_043148_1_1_1"/>
<accession>A0A0D0BXR3</accession>
<dbReference type="Pfam" id="PF02666">
    <property type="entry name" value="PS_Dcarbxylase"/>
    <property type="match status" value="1"/>
</dbReference>
<reference evidence="3 4" key="1">
    <citation type="submission" date="2014-04" db="EMBL/GenBank/DDBJ databases">
        <title>Evolutionary Origins and Diversification of the Mycorrhizal Mutualists.</title>
        <authorList>
            <consortium name="DOE Joint Genome Institute"/>
            <consortium name="Mycorrhizal Genomics Consortium"/>
            <person name="Kohler A."/>
            <person name="Kuo A."/>
            <person name="Nagy L.G."/>
            <person name="Floudas D."/>
            <person name="Copeland A."/>
            <person name="Barry K.W."/>
            <person name="Cichocki N."/>
            <person name="Veneault-Fourrey C."/>
            <person name="LaButti K."/>
            <person name="Lindquist E.A."/>
            <person name="Lipzen A."/>
            <person name="Lundell T."/>
            <person name="Morin E."/>
            <person name="Murat C."/>
            <person name="Riley R."/>
            <person name="Ohm R."/>
            <person name="Sun H."/>
            <person name="Tunlid A."/>
            <person name="Henrissat B."/>
            <person name="Grigoriev I.V."/>
            <person name="Hibbett D.S."/>
            <person name="Martin F."/>
        </authorList>
    </citation>
    <scope>NUCLEOTIDE SEQUENCE [LARGE SCALE GENOMIC DNA]</scope>
    <source>
        <strain evidence="3 4">FD-317 M1</strain>
    </source>
</reference>
<organism evidence="3 4">
    <name type="scientific">Collybiopsis luxurians FD-317 M1</name>
    <dbReference type="NCBI Taxonomy" id="944289"/>
    <lineage>
        <taxon>Eukaryota</taxon>
        <taxon>Fungi</taxon>
        <taxon>Dikarya</taxon>
        <taxon>Basidiomycota</taxon>
        <taxon>Agaricomycotina</taxon>
        <taxon>Agaricomycetes</taxon>
        <taxon>Agaricomycetidae</taxon>
        <taxon>Agaricales</taxon>
        <taxon>Marasmiineae</taxon>
        <taxon>Omphalotaceae</taxon>
        <taxon>Collybiopsis</taxon>
        <taxon>Collybiopsis luxurians</taxon>
    </lineage>
</organism>
<proteinExistence type="predicted"/>
<keyword evidence="4" id="KW-1185">Reference proteome</keyword>
<keyword evidence="2" id="KW-0456">Lyase</keyword>
<dbReference type="AlphaFoldDB" id="A0A0D0BXR3"/>
<dbReference type="PANTHER" id="PTHR10067:SF13">
    <property type="entry name" value="PHOSPHATIDYLSERINE DECARBOXYLASE"/>
    <property type="match status" value="1"/>
</dbReference>
<gene>
    <name evidence="3" type="ORF">GYMLUDRAFT_264516</name>
</gene>
<dbReference type="EMBL" id="KN834814">
    <property type="protein sequence ID" value="KIK54614.1"/>
    <property type="molecule type" value="Genomic_DNA"/>
</dbReference>
<dbReference type="InterPro" id="IPR003817">
    <property type="entry name" value="PS_Dcarbxylase"/>
</dbReference>
<dbReference type="PANTHER" id="PTHR10067">
    <property type="entry name" value="PHOSPHATIDYLSERINE DECARBOXYLASE"/>
    <property type="match status" value="1"/>
</dbReference>
<evidence type="ECO:0000256" key="1">
    <source>
        <dbReference type="ARBA" id="ARBA00022793"/>
    </source>
</evidence>
<dbReference type="GO" id="GO:0008654">
    <property type="term" value="P:phospholipid biosynthetic process"/>
    <property type="evidence" value="ECO:0007669"/>
    <property type="project" value="InterPro"/>
</dbReference>
<dbReference type="Proteomes" id="UP000053593">
    <property type="component" value="Unassembled WGS sequence"/>
</dbReference>
<evidence type="ECO:0000313" key="4">
    <source>
        <dbReference type="Proteomes" id="UP000053593"/>
    </source>
</evidence>
<evidence type="ECO:0008006" key="5">
    <source>
        <dbReference type="Google" id="ProtNLM"/>
    </source>
</evidence>
<dbReference type="OrthoDB" id="5973539at2759"/>
<evidence type="ECO:0000313" key="3">
    <source>
        <dbReference type="EMBL" id="KIK54614.1"/>
    </source>
</evidence>
<name>A0A0D0BXR3_9AGAR</name>
<keyword evidence="1" id="KW-0210">Decarboxylase</keyword>
<dbReference type="GO" id="GO:0004609">
    <property type="term" value="F:phosphatidylserine decarboxylase activity"/>
    <property type="evidence" value="ECO:0007669"/>
    <property type="project" value="InterPro"/>
</dbReference>